<keyword evidence="2" id="KW-1185">Reference proteome</keyword>
<reference evidence="2" key="1">
    <citation type="submission" date="2016-10" db="EMBL/GenBank/DDBJ databases">
        <authorList>
            <person name="Varghese N."/>
            <person name="Submissions S."/>
        </authorList>
    </citation>
    <scope>NUCLEOTIDE SEQUENCE [LARGE SCALE GENOMIC DNA]</scope>
    <source>
        <strain evidence="2">DSM 17933</strain>
    </source>
</reference>
<gene>
    <name evidence="1" type="ORF">SAMN05421827_108115</name>
</gene>
<evidence type="ECO:0008006" key="3">
    <source>
        <dbReference type="Google" id="ProtNLM"/>
    </source>
</evidence>
<dbReference type="Proteomes" id="UP000199643">
    <property type="component" value="Unassembled WGS sequence"/>
</dbReference>
<dbReference type="EMBL" id="FNCH01000008">
    <property type="protein sequence ID" value="SDG59821.1"/>
    <property type="molecule type" value="Genomic_DNA"/>
</dbReference>
<evidence type="ECO:0000313" key="2">
    <source>
        <dbReference type="Proteomes" id="UP000199643"/>
    </source>
</evidence>
<dbReference type="AlphaFoldDB" id="A0A1G7VJU1"/>
<sequence length="316" mass="36021">MIINFRMKYYILTALIAFIISSCRNPDSTAENKRKDQPSSQTKGKFYSVDKASFILSLPEEFAPKVIDSINSSPIHNEYCLLATKYKLSVIETKGNWSKVKVVAPDWLTKTYIGWIHTKSLTEYHEQVYKPSEPKSINSNKPLIKTQFDESDILKVKISNAIKDVNRGDDISSVDLTSLKGINTALSIFKIYAQLVSDGNASSDKEILILAKQLKNKCIASQLKNFPKIRRAYYKLTKDQLWELDIDVTISGKSNSILIFTGGYFAANANIKQTQEALHGMLDSLRFKQTQYRWYKGQEEYTYYIIKSNSDSVLID</sequence>
<evidence type="ECO:0000313" key="1">
    <source>
        <dbReference type="EMBL" id="SDG59821.1"/>
    </source>
</evidence>
<dbReference type="PROSITE" id="PS51257">
    <property type="entry name" value="PROKAR_LIPOPROTEIN"/>
    <property type="match status" value="1"/>
</dbReference>
<organism evidence="1 2">
    <name type="scientific">Pedobacter terrae</name>
    <dbReference type="NCBI Taxonomy" id="405671"/>
    <lineage>
        <taxon>Bacteria</taxon>
        <taxon>Pseudomonadati</taxon>
        <taxon>Bacteroidota</taxon>
        <taxon>Sphingobacteriia</taxon>
        <taxon>Sphingobacteriales</taxon>
        <taxon>Sphingobacteriaceae</taxon>
        <taxon>Pedobacter</taxon>
    </lineage>
</organism>
<name>A0A1G7VJU1_9SPHI</name>
<accession>A0A1G7VJU1</accession>
<protein>
    <recommendedName>
        <fullName evidence="3">SH3 domain-containing protein</fullName>
    </recommendedName>
</protein>
<proteinExistence type="predicted"/>